<keyword evidence="3" id="KW-0812">Transmembrane</keyword>
<keyword evidence="3" id="KW-1133">Transmembrane helix</keyword>
<organism evidence="5 6">
    <name type="scientific">Eisenbergiella massiliensis</name>
    <dbReference type="NCBI Taxonomy" id="1720294"/>
    <lineage>
        <taxon>Bacteria</taxon>
        <taxon>Bacillati</taxon>
        <taxon>Bacillota</taxon>
        <taxon>Clostridia</taxon>
        <taxon>Lachnospirales</taxon>
        <taxon>Lachnospiraceae</taxon>
        <taxon>Eisenbergiella</taxon>
    </lineage>
</organism>
<protein>
    <submittedName>
        <fullName evidence="5">LytR family transcriptional regulator</fullName>
    </submittedName>
</protein>
<dbReference type="PANTHER" id="PTHR33392:SF6">
    <property type="entry name" value="POLYISOPRENYL-TEICHOIC ACID--PEPTIDOGLYCAN TEICHOIC ACID TRANSFERASE TAGU"/>
    <property type="match status" value="1"/>
</dbReference>
<dbReference type="AlphaFoldDB" id="A0A3E3J2K9"/>
<feature type="compositionally biased region" description="Basic and acidic residues" evidence="2">
    <location>
        <begin position="113"/>
        <end position="125"/>
    </location>
</feature>
<comment type="caution">
    <text evidence="5">The sequence shown here is derived from an EMBL/GenBank/DDBJ whole genome shotgun (WGS) entry which is preliminary data.</text>
</comment>
<dbReference type="InterPro" id="IPR050922">
    <property type="entry name" value="LytR/CpsA/Psr_CW_biosynth"/>
</dbReference>
<dbReference type="Gene3D" id="3.40.630.190">
    <property type="entry name" value="LCP protein"/>
    <property type="match status" value="1"/>
</dbReference>
<evidence type="ECO:0000256" key="2">
    <source>
        <dbReference type="SAM" id="MobiDB-lite"/>
    </source>
</evidence>
<proteinExistence type="inferred from homology"/>
<gene>
    <name evidence="5" type="ORF">DWY69_05050</name>
</gene>
<evidence type="ECO:0000256" key="1">
    <source>
        <dbReference type="ARBA" id="ARBA00006068"/>
    </source>
</evidence>
<evidence type="ECO:0000313" key="6">
    <source>
        <dbReference type="Proteomes" id="UP000261166"/>
    </source>
</evidence>
<dbReference type="InterPro" id="IPR004474">
    <property type="entry name" value="LytR_CpsA_psr"/>
</dbReference>
<feature type="domain" description="Cell envelope-related transcriptional attenuator" evidence="4">
    <location>
        <begin position="266"/>
        <end position="425"/>
    </location>
</feature>
<feature type="region of interest" description="Disordered" evidence="2">
    <location>
        <begin position="27"/>
        <end position="195"/>
    </location>
</feature>
<evidence type="ECO:0000256" key="3">
    <source>
        <dbReference type="SAM" id="Phobius"/>
    </source>
</evidence>
<comment type="similarity">
    <text evidence="1">Belongs to the LytR/CpsA/Psr (LCP) family.</text>
</comment>
<reference evidence="5 6" key="1">
    <citation type="submission" date="2018-08" db="EMBL/GenBank/DDBJ databases">
        <title>A genome reference for cultivated species of the human gut microbiota.</title>
        <authorList>
            <person name="Zou Y."/>
            <person name="Xue W."/>
            <person name="Luo G."/>
        </authorList>
    </citation>
    <scope>NUCLEOTIDE SEQUENCE [LARGE SCALE GENOMIC DNA]</scope>
    <source>
        <strain evidence="5 6">AF26-4BH</strain>
    </source>
</reference>
<dbReference type="NCBIfam" id="TIGR00350">
    <property type="entry name" value="lytR_cpsA_psr"/>
    <property type="match status" value="1"/>
</dbReference>
<dbReference type="PANTHER" id="PTHR33392">
    <property type="entry name" value="POLYISOPRENYL-TEICHOIC ACID--PEPTIDOGLYCAN TEICHOIC ACID TRANSFERASE TAGU"/>
    <property type="match status" value="1"/>
</dbReference>
<dbReference type="EMBL" id="QVLU01000003">
    <property type="protein sequence ID" value="RGE73545.1"/>
    <property type="molecule type" value="Genomic_DNA"/>
</dbReference>
<evidence type="ECO:0000313" key="5">
    <source>
        <dbReference type="EMBL" id="RGE73545.1"/>
    </source>
</evidence>
<dbReference type="Proteomes" id="UP000261166">
    <property type="component" value="Unassembled WGS sequence"/>
</dbReference>
<dbReference type="OrthoDB" id="27330at2"/>
<dbReference type="Pfam" id="PF03816">
    <property type="entry name" value="LytR_cpsA_psr"/>
    <property type="match status" value="1"/>
</dbReference>
<dbReference type="RefSeq" id="WP_025490734.1">
    <property type="nucleotide sequence ID" value="NZ_JBKUNB010000006.1"/>
</dbReference>
<evidence type="ECO:0000259" key="4">
    <source>
        <dbReference type="Pfam" id="PF03816"/>
    </source>
</evidence>
<keyword evidence="3" id="KW-0472">Membrane</keyword>
<sequence>MGKESGNEMEQIQRSLEQFLDREVARYEKQESMNTERSYIAGEEYPEDEYSEDEYSEEEYPEEEYPEDEYPEDGYLGEEYSEEKYPEDEYPDEDYSAEDYSGNEYPEDESHEEEYTNRRYRRDPFPEEEYGDNPQERYVRHGKKEAKRKNAGPSFPDRTGPEPGKPPKKQKPEKEKGGGMKGNKGASGKKKNSVGKKKSGFRKFLTLLIVLLAVLGGIWYVMVGHIYGKMRYGRVETLAGEPLKEQGVVNILLIGSDSRTAGDEGRSDAMILLSISDKTRTIHMTSLLRDMYVDIPGREGNRLNAAYSFGGPELLLETVKQNLGIDVNRYAVVNFQAFANLVDAVNGVDMELTNDEVKWVNAYLNEYNELRGMPIDTDYLDTSLSGTIHLNGPQALAYSRNRFIGTDFGRTERQRKVLAAVMKKLPVAAVTNPGGLIDGLFPNLTTNLTQAECMRLSLMAGKLLTYELVQESIPLEGTYSNASIRGMDVLQVDFDKNSAYLRAQLYGEKAQ</sequence>
<name>A0A3E3J2K9_9FIRM</name>
<feature type="compositionally biased region" description="Acidic residues" evidence="2">
    <location>
        <begin position="44"/>
        <end position="97"/>
    </location>
</feature>
<feature type="transmembrane region" description="Helical" evidence="3">
    <location>
        <begin position="204"/>
        <end position="222"/>
    </location>
</feature>
<accession>A0A3E3J2K9</accession>
<feature type="compositionally biased region" description="Basic residues" evidence="2">
    <location>
        <begin position="140"/>
        <end position="150"/>
    </location>
</feature>